<dbReference type="InterPro" id="IPR027417">
    <property type="entry name" value="P-loop_NTPase"/>
</dbReference>
<keyword evidence="3" id="KW-0547">Nucleotide-binding</keyword>
<keyword evidence="4 7" id="KW-0067">ATP-binding</keyword>
<name>A0ABN2MZT0_9PSEU</name>
<dbReference type="Gene3D" id="3.40.50.300">
    <property type="entry name" value="P-loop containing nucleotide triphosphate hydrolases"/>
    <property type="match status" value="1"/>
</dbReference>
<keyword evidence="8" id="KW-1185">Reference proteome</keyword>
<organism evidence="7 8">
    <name type="scientific">Pseudonocardia ailaonensis</name>
    <dbReference type="NCBI Taxonomy" id="367279"/>
    <lineage>
        <taxon>Bacteria</taxon>
        <taxon>Bacillati</taxon>
        <taxon>Actinomycetota</taxon>
        <taxon>Actinomycetes</taxon>
        <taxon>Pseudonocardiales</taxon>
        <taxon>Pseudonocardiaceae</taxon>
        <taxon>Pseudonocardia</taxon>
    </lineage>
</organism>
<dbReference type="Pfam" id="PF00005">
    <property type="entry name" value="ABC_tran"/>
    <property type="match status" value="1"/>
</dbReference>
<dbReference type="PROSITE" id="PS50893">
    <property type="entry name" value="ABC_TRANSPORTER_2"/>
    <property type="match status" value="1"/>
</dbReference>
<evidence type="ECO:0000256" key="4">
    <source>
        <dbReference type="ARBA" id="ARBA00022840"/>
    </source>
</evidence>
<dbReference type="SMART" id="SM00382">
    <property type="entry name" value="AAA"/>
    <property type="match status" value="1"/>
</dbReference>
<evidence type="ECO:0000256" key="2">
    <source>
        <dbReference type="ARBA" id="ARBA00022448"/>
    </source>
</evidence>
<keyword evidence="5" id="KW-0029">Amino-acid transport</keyword>
<keyword evidence="2" id="KW-0813">Transport</keyword>
<evidence type="ECO:0000256" key="5">
    <source>
        <dbReference type="ARBA" id="ARBA00022970"/>
    </source>
</evidence>
<evidence type="ECO:0000313" key="8">
    <source>
        <dbReference type="Proteomes" id="UP001500449"/>
    </source>
</evidence>
<dbReference type="InterPro" id="IPR003593">
    <property type="entry name" value="AAA+_ATPase"/>
</dbReference>
<evidence type="ECO:0000259" key="6">
    <source>
        <dbReference type="PROSITE" id="PS50893"/>
    </source>
</evidence>
<proteinExistence type="inferred from homology"/>
<evidence type="ECO:0000256" key="3">
    <source>
        <dbReference type="ARBA" id="ARBA00022741"/>
    </source>
</evidence>
<dbReference type="InterPro" id="IPR017871">
    <property type="entry name" value="ABC_transporter-like_CS"/>
</dbReference>
<dbReference type="PROSITE" id="PS00211">
    <property type="entry name" value="ABC_TRANSPORTER_1"/>
    <property type="match status" value="1"/>
</dbReference>
<accession>A0ABN2MZT0</accession>
<comment type="caution">
    <text evidence="7">The sequence shown here is derived from an EMBL/GenBank/DDBJ whole genome shotgun (WGS) entry which is preliminary data.</text>
</comment>
<dbReference type="GO" id="GO:0005524">
    <property type="term" value="F:ATP binding"/>
    <property type="evidence" value="ECO:0007669"/>
    <property type="project" value="UniProtKB-KW"/>
</dbReference>
<dbReference type="PANTHER" id="PTHR43820">
    <property type="entry name" value="HIGH-AFFINITY BRANCHED-CHAIN AMINO ACID TRANSPORT ATP-BINDING PROTEIN LIVF"/>
    <property type="match status" value="1"/>
</dbReference>
<dbReference type="PANTHER" id="PTHR43820:SF4">
    <property type="entry name" value="HIGH-AFFINITY BRANCHED-CHAIN AMINO ACID TRANSPORT ATP-BINDING PROTEIN LIVF"/>
    <property type="match status" value="1"/>
</dbReference>
<protein>
    <submittedName>
        <fullName evidence="7">ABC transporter ATP-binding protein</fullName>
    </submittedName>
</protein>
<dbReference type="EMBL" id="BAAAQK010000005">
    <property type="protein sequence ID" value="GAA1845330.1"/>
    <property type="molecule type" value="Genomic_DNA"/>
</dbReference>
<dbReference type="CDD" id="cd03224">
    <property type="entry name" value="ABC_TM1139_LivF_branched"/>
    <property type="match status" value="1"/>
</dbReference>
<dbReference type="InterPro" id="IPR052156">
    <property type="entry name" value="BCAA_Transport_ATP-bd_LivF"/>
</dbReference>
<dbReference type="RefSeq" id="WP_344415912.1">
    <property type="nucleotide sequence ID" value="NZ_BAAAQK010000005.1"/>
</dbReference>
<dbReference type="Proteomes" id="UP001500449">
    <property type="component" value="Unassembled WGS sequence"/>
</dbReference>
<gene>
    <name evidence="7" type="ORF">GCM10009836_26080</name>
</gene>
<evidence type="ECO:0000256" key="1">
    <source>
        <dbReference type="ARBA" id="ARBA00005417"/>
    </source>
</evidence>
<feature type="domain" description="ABC transporter" evidence="6">
    <location>
        <begin position="2"/>
        <end position="233"/>
    </location>
</feature>
<dbReference type="SUPFAM" id="SSF52540">
    <property type="entry name" value="P-loop containing nucleoside triphosphate hydrolases"/>
    <property type="match status" value="1"/>
</dbReference>
<evidence type="ECO:0000313" key="7">
    <source>
        <dbReference type="EMBL" id="GAA1845330.1"/>
    </source>
</evidence>
<dbReference type="InterPro" id="IPR003439">
    <property type="entry name" value="ABC_transporter-like_ATP-bd"/>
</dbReference>
<sequence>MLSVENLSVSYGKRQVLHSVSLEVAPDECVAVIGPNGAGKTTLARTLLGIGGAGSGAVRLGGTQILGQRGDQIVRQGLALVPERGGLFTSMTVGENLTVSDEFGGSGGGSALQTCFELFPRLRERLDQRAGTLSGGERRMLLISKALLARPRVVVMDEPSLGLSPLLTTEVILRLVPRLLERGVAVLLIEQNARLALRASRRALILDQGRVRADGTSAEILASESLRTAYVGL</sequence>
<reference evidence="7 8" key="1">
    <citation type="journal article" date="2019" name="Int. J. Syst. Evol. Microbiol.">
        <title>The Global Catalogue of Microorganisms (GCM) 10K type strain sequencing project: providing services to taxonomists for standard genome sequencing and annotation.</title>
        <authorList>
            <consortium name="The Broad Institute Genomics Platform"/>
            <consortium name="The Broad Institute Genome Sequencing Center for Infectious Disease"/>
            <person name="Wu L."/>
            <person name="Ma J."/>
        </authorList>
    </citation>
    <scope>NUCLEOTIDE SEQUENCE [LARGE SCALE GENOMIC DNA]</scope>
    <source>
        <strain evidence="7 8">JCM 16009</strain>
    </source>
</reference>
<comment type="similarity">
    <text evidence="1">Belongs to the ABC transporter superfamily.</text>
</comment>